<evidence type="ECO:0000256" key="2">
    <source>
        <dbReference type="SAM" id="SignalP"/>
    </source>
</evidence>
<keyword evidence="4" id="KW-1185">Reference proteome</keyword>
<evidence type="ECO:0000313" key="3">
    <source>
        <dbReference type="EMBL" id="WLQ42166.1"/>
    </source>
</evidence>
<accession>A0ABY9I950</accession>
<reference evidence="3 4" key="1">
    <citation type="submission" date="2023-03" db="EMBL/GenBank/DDBJ databases">
        <title>Isolation and description of six Streptomyces strains from soil environments, able to metabolize different microbial glucans.</title>
        <authorList>
            <person name="Widen T."/>
            <person name="Larsbrink J."/>
        </authorList>
    </citation>
    <scope>NUCLEOTIDE SEQUENCE [LARGE SCALE GENOMIC DNA]</scope>
    <source>
        <strain evidence="3 4">Mut2</strain>
    </source>
</reference>
<protein>
    <recommendedName>
        <fullName evidence="5">L,D-transpeptidase</fullName>
    </recommendedName>
</protein>
<feature type="chain" id="PRO_5047470762" description="L,D-transpeptidase" evidence="2">
    <location>
        <begin position="31"/>
        <end position="181"/>
    </location>
</feature>
<gene>
    <name evidence="3" type="ORF">P8A22_20715</name>
</gene>
<feature type="signal peptide" evidence="2">
    <location>
        <begin position="1"/>
        <end position="30"/>
    </location>
</feature>
<organism evidence="3 4">
    <name type="scientific">Streptomyces laculatispora</name>
    <dbReference type="NCBI Taxonomy" id="887464"/>
    <lineage>
        <taxon>Bacteria</taxon>
        <taxon>Bacillati</taxon>
        <taxon>Actinomycetota</taxon>
        <taxon>Actinomycetes</taxon>
        <taxon>Kitasatosporales</taxon>
        <taxon>Streptomycetaceae</taxon>
        <taxon>Streptomyces</taxon>
    </lineage>
</organism>
<dbReference type="EMBL" id="CP120992">
    <property type="protein sequence ID" value="WLQ42166.1"/>
    <property type="molecule type" value="Genomic_DNA"/>
</dbReference>
<evidence type="ECO:0000256" key="1">
    <source>
        <dbReference type="SAM" id="MobiDB-lite"/>
    </source>
</evidence>
<keyword evidence="2" id="KW-0732">Signal</keyword>
<sequence length="181" mass="19091">MSTRRISSGVWIVVLLAAALAAISFLSVQASRNMPAKNTASAEPKPSAKPHPSATKPKTYKVPDDSGTGRRIVYSLSQKRVWLISESESAARTFTVWPGNVPPAEGKHPVTFRRAEGTGSDGVRIEHAVYFGTQSAFSNAVDGASPAPDSTVKTGAIRESVADGTALWDFATKGTLVHVVG</sequence>
<evidence type="ECO:0008006" key="5">
    <source>
        <dbReference type="Google" id="ProtNLM"/>
    </source>
</evidence>
<evidence type="ECO:0000313" key="4">
    <source>
        <dbReference type="Proteomes" id="UP001229952"/>
    </source>
</evidence>
<dbReference type="Proteomes" id="UP001229952">
    <property type="component" value="Chromosome"/>
</dbReference>
<dbReference type="RefSeq" id="WP_185095323.1">
    <property type="nucleotide sequence ID" value="NZ_CP120992.1"/>
</dbReference>
<proteinExistence type="predicted"/>
<feature type="region of interest" description="Disordered" evidence="1">
    <location>
        <begin position="37"/>
        <end position="66"/>
    </location>
</feature>
<name>A0ABY9I950_9ACTN</name>